<dbReference type="Gene3D" id="3.30.420.10">
    <property type="entry name" value="Ribonuclease H-like superfamily/Ribonuclease H"/>
    <property type="match status" value="1"/>
</dbReference>
<dbReference type="InterPro" id="IPR036397">
    <property type="entry name" value="RNaseH_sf"/>
</dbReference>
<protein>
    <recommendedName>
        <fullName evidence="3">Transposase Tc1-like domain-containing protein</fullName>
    </recommendedName>
</protein>
<reference evidence="1" key="4">
    <citation type="submission" date="2025-09" db="UniProtKB">
        <authorList>
            <consortium name="Ensembl"/>
        </authorList>
    </citation>
    <scope>IDENTIFICATION</scope>
    <source>
        <strain evidence="1">HSOK</strain>
    </source>
</reference>
<dbReference type="Ensembl" id="ENSORLT00015017435.1">
    <property type="protein sequence ID" value="ENSORLP00015010758.1"/>
    <property type="gene ID" value="ENSORLG00015011587.1"/>
</dbReference>
<name>A0A3P9HSP6_ORYLA</name>
<reference key="1">
    <citation type="journal article" date="2007" name="Nature">
        <title>The medaka draft genome and insights into vertebrate genome evolution.</title>
        <authorList>
            <person name="Kasahara M."/>
            <person name="Naruse K."/>
            <person name="Sasaki S."/>
            <person name="Nakatani Y."/>
            <person name="Qu W."/>
            <person name="Ahsan B."/>
            <person name="Yamada T."/>
            <person name="Nagayasu Y."/>
            <person name="Doi K."/>
            <person name="Kasai Y."/>
            <person name="Jindo T."/>
            <person name="Kobayashi D."/>
            <person name="Shimada A."/>
            <person name="Toyoda A."/>
            <person name="Kuroki Y."/>
            <person name="Fujiyama A."/>
            <person name="Sasaki T."/>
            <person name="Shimizu A."/>
            <person name="Asakawa S."/>
            <person name="Shimizu N."/>
            <person name="Hashimoto S."/>
            <person name="Yang J."/>
            <person name="Lee Y."/>
            <person name="Matsushima K."/>
            <person name="Sugano S."/>
            <person name="Sakaizumi M."/>
            <person name="Narita T."/>
            <person name="Ohishi K."/>
            <person name="Haga S."/>
            <person name="Ohta F."/>
            <person name="Nomoto H."/>
            <person name="Nogata K."/>
            <person name="Morishita T."/>
            <person name="Endo T."/>
            <person name="Shin-I T."/>
            <person name="Takeda H."/>
            <person name="Morishita S."/>
            <person name="Kohara Y."/>
        </authorList>
    </citation>
    <scope>NUCLEOTIDE SEQUENCE [LARGE SCALE GENOMIC DNA]</scope>
    <source>
        <strain>Hd-rR</strain>
    </source>
</reference>
<evidence type="ECO:0000313" key="1">
    <source>
        <dbReference type="Ensembl" id="ENSORLP00015010758.1"/>
    </source>
</evidence>
<dbReference type="AlphaFoldDB" id="A0A3P9HSP6"/>
<accession>A0A3P9HSP6</accession>
<evidence type="ECO:0000313" key="2">
    <source>
        <dbReference type="Proteomes" id="UP000265200"/>
    </source>
</evidence>
<dbReference type="GO" id="GO:0003676">
    <property type="term" value="F:nucleic acid binding"/>
    <property type="evidence" value="ECO:0007669"/>
    <property type="project" value="InterPro"/>
</dbReference>
<proteinExistence type="predicted"/>
<sequence>VTTILLPRHKRERYKTISKALHISENTTAKVIQKNKTDGRKIPMHDPCTCMVIAHAEKDVDYWDSKLWNDETKNNPFGVNGFKTVWRRKGQDFKEKCLEPTVKHGGGSVLMWGCRRIWSVLHLLDYSGNILLVGNFSSKF</sequence>
<dbReference type="Proteomes" id="UP000265200">
    <property type="component" value="Chromosome 2"/>
</dbReference>
<reference evidence="1" key="3">
    <citation type="submission" date="2025-08" db="UniProtKB">
        <authorList>
            <consortium name="Ensembl"/>
        </authorList>
    </citation>
    <scope>IDENTIFICATION</scope>
    <source>
        <strain evidence="1">HSOK</strain>
    </source>
</reference>
<evidence type="ECO:0008006" key="3">
    <source>
        <dbReference type="Google" id="ProtNLM"/>
    </source>
</evidence>
<reference evidence="1 2" key="2">
    <citation type="submission" date="2017-04" db="EMBL/GenBank/DDBJ databases">
        <title>CpG methylation of centromeres and impact of large insertions on vertebrate speciation.</title>
        <authorList>
            <person name="Ichikawa K."/>
            <person name="Yoshimura J."/>
            <person name="Morishita S."/>
        </authorList>
    </citation>
    <scope>NUCLEOTIDE SEQUENCE</scope>
    <source>
        <strain evidence="1 2">HSOK</strain>
    </source>
</reference>
<organism evidence="1 2">
    <name type="scientific">Oryzias latipes</name>
    <name type="common">Japanese rice fish</name>
    <name type="synonym">Japanese killifish</name>
    <dbReference type="NCBI Taxonomy" id="8090"/>
    <lineage>
        <taxon>Eukaryota</taxon>
        <taxon>Metazoa</taxon>
        <taxon>Chordata</taxon>
        <taxon>Craniata</taxon>
        <taxon>Vertebrata</taxon>
        <taxon>Euteleostomi</taxon>
        <taxon>Actinopterygii</taxon>
        <taxon>Neopterygii</taxon>
        <taxon>Teleostei</taxon>
        <taxon>Neoteleostei</taxon>
        <taxon>Acanthomorphata</taxon>
        <taxon>Ovalentaria</taxon>
        <taxon>Atherinomorphae</taxon>
        <taxon>Beloniformes</taxon>
        <taxon>Adrianichthyidae</taxon>
        <taxon>Oryziinae</taxon>
        <taxon>Oryzias</taxon>
    </lineage>
</organism>